<sequence length="27" mass="3009">MQIFHLCLIISCSCPTVQASKLCLGWL</sequence>
<evidence type="ECO:0000259" key="1">
    <source>
        <dbReference type="Pfam" id="PF08290"/>
    </source>
</evidence>
<feature type="domain" description="Hepatitis B virus capsid N-terminal" evidence="1">
    <location>
        <begin position="1"/>
        <end position="27"/>
    </location>
</feature>
<dbReference type="InterPro" id="IPR013195">
    <property type="entry name" value="Hepatitis_B_virus_capsid_N"/>
</dbReference>
<name>D2E740_HBV</name>
<evidence type="ECO:0000313" key="2">
    <source>
        <dbReference type="EMBL" id="ADA81240.1"/>
    </source>
</evidence>
<dbReference type="Pfam" id="PF08290">
    <property type="entry name" value="Hep_core_N"/>
    <property type="match status" value="1"/>
</dbReference>
<dbReference type="GO" id="GO:0005198">
    <property type="term" value="F:structural molecule activity"/>
    <property type="evidence" value="ECO:0007669"/>
    <property type="project" value="InterPro"/>
</dbReference>
<organism evidence="2">
    <name type="scientific">Hepatitis B virus</name>
    <name type="common">HBV</name>
    <dbReference type="NCBI Taxonomy" id="10407"/>
    <lineage>
        <taxon>Viruses</taxon>
        <taxon>Riboviria</taxon>
        <taxon>Pararnavirae</taxon>
        <taxon>Artverviricota</taxon>
        <taxon>Revtraviricetes</taxon>
        <taxon>Blubervirales</taxon>
        <taxon>Hepadnaviridae</taxon>
        <taxon>Orthohepadnavirus</taxon>
        <taxon>Orthohepadnavirus hominoidei</taxon>
    </lineage>
</organism>
<protein>
    <submittedName>
        <fullName evidence="2">Truncated precore protein</fullName>
    </submittedName>
</protein>
<dbReference type="EMBL" id="FJ938743">
    <property type="protein sequence ID" value="ADA81240.1"/>
    <property type="molecule type" value="Genomic_DNA"/>
</dbReference>
<reference evidence="2" key="1">
    <citation type="submission" date="2009-04" db="EMBL/GenBank/DDBJ databases">
        <title>Point mutation combinations in BCP and precore of HBV genome.</title>
        <authorList>
            <person name="Zhang D."/>
            <person name="Wang J."/>
            <person name="Ding H."/>
            <person name="Zeng C."/>
        </authorList>
    </citation>
    <scope>NUCLEOTIDE SEQUENCE</scope>
    <source>
        <strain evidence="2">125</strain>
    </source>
</reference>
<organismHost>
    <name type="scientific">Homo sapiens</name>
    <name type="common">Human</name>
    <dbReference type="NCBI Taxonomy" id="9606"/>
</organismHost>
<accession>D2E740</accession>
<proteinExistence type="predicted"/>
<organismHost>
    <name type="scientific">Pan troglodytes</name>
    <name type="common">Chimpanzee</name>
    <dbReference type="NCBI Taxonomy" id="9598"/>
</organismHost>